<name>A0A5Q2TNI7_9BACI</name>
<protein>
    <submittedName>
        <fullName evidence="4">Alginate lyase</fullName>
    </submittedName>
</protein>
<dbReference type="Gene3D" id="1.50.10.100">
    <property type="entry name" value="Chondroitin AC/alginate lyase"/>
    <property type="match status" value="1"/>
</dbReference>
<dbReference type="KEGG" id="grc:GI584_16630"/>
<dbReference type="GO" id="GO:0042597">
    <property type="term" value="C:periplasmic space"/>
    <property type="evidence" value="ECO:0007669"/>
    <property type="project" value="InterPro"/>
</dbReference>
<keyword evidence="1" id="KW-0732">Signal</keyword>
<dbReference type="EMBL" id="CP045915">
    <property type="protein sequence ID" value="QGH35573.1"/>
    <property type="molecule type" value="Genomic_DNA"/>
</dbReference>
<dbReference type="RefSeq" id="WP_153791916.1">
    <property type="nucleotide sequence ID" value="NZ_CP045915.1"/>
</dbReference>
<sequence length="373" mass="43302">MYRQIEKGSSLFSEDYLNWIIEKANGALNKTPMSITDAVSNQSPGNEHDFYSNGDYWWPNPDAEDGLPYIRRDGESNPDNFFSHRKILRCMRTNVAHLTAGYLLTGKELFAKKAVDFLTTFFLEKTTRMNPHLRYAQAIPGVCTGRGTGIIDTLHLVDIPMAIRILQSSSALSNEILVALKQWFKDYLNWMNTHHYGLDERKATNNHSVCWYVQAASFATLVEDQEMLRFCREQYKLNLIPNQMAADGSFPRELTRTKPYSYSIFVLDNMVTLTHLLTRPKENLWEFQLEDGRGIQKGLAFLFPYLQDKSKWPYPDDVEHFDGWPARVPSLLLAGRALQKQEYMDLWNRLNIEPVNPEVRRNIAIRQPILWIQ</sequence>
<dbReference type="Proteomes" id="UP000339690">
    <property type="component" value="Chromosome"/>
</dbReference>
<evidence type="ECO:0000256" key="2">
    <source>
        <dbReference type="ARBA" id="ARBA00023239"/>
    </source>
</evidence>
<dbReference type="SUPFAM" id="SSF48230">
    <property type="entry name" value="Chondroitin AC/alginate lyase"/>
    <property type="match status" value="1"/>
</dbReference>
<gene>
    <name evidence="4" type="ORF">GI584_16630</name>
</gene>
<accession>A0A5Q2TNI7</accession>
<evidence type="ECO:0000313" key="4">
    <source>
        <dbReference type="EMBL" id="QGH35573.1"/>
    </source>
</evidence>
<evidence type="ECO:0000256" key="1">
    <source>
        <dbReference type="ARBA" id="ARBA00022729"/>
    </source>
</evidence>
<organism evidence="4 5">
    <name type="scientific">Gracilibacillus salitolerans</name>
    <dbReference type="NCBI Taxonomy" id="2663022"/>
    <lineage>
        <taxon>Bacteria</taxon>
        <taxon>Bacillati</taxon>
        <taxon>Bacillota</taxon>
        <taxon>Bacilli</taxon>
        <taxon>Bacillales</taxon>
        <taxon>Bacillaceae</taxon>
        <taxon>Gracilibacillus</taxon>
    </lineage>
</organism>
<evidence type="ECO:0000313" key="5">
    <source>
        <dbReference type="Proteomes" id="UP000339690"/>
    </source>
</evidence>
<dbReference type="Pfam" id="PF05426">
    <property type="entry name" value="Alginate_lyase"/>
    <property type="match status" value="1"/>
</dbReference>
<feature type="domain" description="Alginate lyase" evidence="3">
    <location>
        <begin position="34"/>
        <end position="312"/>
    </location>
</feature>
<dbReference type="GO" id="GO:0016829">
    <property type="term" value="F:lyase activity"/>
    <property type="evidence" value="ECO:0007669"/>
    <property type="project" value="UniProtKB-KW"/>
</dbReference>
<dbReference type="InterPro" id="IPR008929">
    <property type="entry name" value="Chondroitin_lyas"/>
</dbReference>
<dbReference type="AlphaFoldDB" id="A0A5Q2TNI7"/>
<keyword evidence="2 4" id="KW-0456">Lyase</keyword>
<dbReference type="InterPro" id="IPR008397">
    <property type="entry name" value="Alginate_lyase_dom"/>
</dbReference>
<reference evidence="4 5" key="1">
    <citation type="submission" date="2019-11" db="EMBL/GenBank/DDBJ databases">
        <title>Gracilibacillus salitolerans sp. nov., a moderate halophile isolated from a saline soil in northwest China.</title>
        <authorList>
            <person name="Gan L."/>
        </authorList>
    </citation>
    <scope>NUCLEOTIDE SEQUENCE [LARGE SCALE GENOMIC DNA]</scope>
    <source>
        <strain evidence="4 5">SCU50</strain>
    </source>
</reference>
<proteinExistence type="predicted"/>
<keyword evidence="5" id="KW-1185">Reference proteome</keyword>
<evidence type="ECO:0000259" key="3">
    <source>
        <dbReference type="Pfam" id="PF05426"/>
    </source>
</evidence>